<feature type="transmembrane region" description="Helical" evidence="8">
    <location>
        <begin position="103"/>
        <end position="127"/>
    </location>
</feature>
<comment type="subcellular location">
    <subcellularLocation>
        <location evidence="1 8">Cell membrane</location>
        <topology evidence="1 8">Multi-pass membrane protein</topology>
    </subcellularLocation>
</comment>
<dbReference type="STRING" id="560819.SAMN05428998_1138"/>
<dbReference type="CDD" id="cd06261">
    <property type="entry name" value="TM_PBP2"/>
    <property type="match status" value="1"/>
</dbReference>
<keyword evidence="3 8" id="KW-0813">Transport</keyword>
<evidence type="ECO:0000256" key="7">
    <source>
        <dbReference type="ARBA" id="ARBA00023136"/>
    </source>
</evidence>
<feature type="domain" description="ABC transmembrane type-1" evidence="9">
    <location>
        <begin position="68"/>
        <end position="293"/>
    </location>
</feature>
<dbReference type="Gene3D" id="1.10.3720.10">
    <property type="entry name" value="MetI-like"/>
    <property type="match status" value="1"/>
</dbReference>
<dbReference type="InterPro" id="IPR000515">
    <property type="entry name" value="MetI-like"/>
</dbReference>
<evidence type="ECO:0000256" key="6">
    <source>
        <dbReference type="ARBA" id="ARBA00022989"/>
    </source>
</evidence>
<dbReference type="PANTHER" id="PTHR42929:SF1">
    <property type="entry name" value="INNER MEMBRANE ABC TRANSPORTER PERMEASE PROTEIN YDCU-RELATED"/>
    <property type="match status" value="1"/>
</dbReference>
<dbReference type="PANTHER" id="PTHR42929">
    <property type="entry name" value="INNER MEMBRANE ABC TRANSPORTER PERMEASE PROTEIN YDCU-RELATED-RELATED"/>
    <property type="match status" value="1"/>
</dbReference>
<accession>A0A1Y6C0L6</accession>
<evidence type="ECO:0000313" key="11">
    <source>
        <dbReference type="Proteomes" id="UP000192917"/>
    </source>
</evidence>
<comment type="similarity">
    <text evidence="2">Belongs to the binding-protein-dependent transport system permease family. CysTW subfamily.</text>
</comment>
<feature type="transmembrane region" description="Helical" evidence="8">
    <location>
        <begin position="216"/>
        <end position="246"/>
    </location>
</feature>
<evidence type="ECO:0000313" key="10">
    <source>
        <dbReference type="EMBL" id="SMF38216.1"/>
    </source>
</evidence>
<reference evidence="10 11" key="1">
    <citation type="submission" date="2017-04" db="EMBL/GenBank/DDBJ databases">
        <authorList>
            <person name="Afonso C.L."/>
            <person name="Miller P.J."/>
            <person name="Scott M.A."/>
            <person name="Spackman E."/>
            <person name="Goraichik I."/>
            <person name="Dimitrov K.M."/>
            <person name="Suarez D.L."/>
            <person name="Swayne D.E."/>
        </authorList>
    </citation>
    <scope>NUCLEOTIDE SEQUENCE [LARGE SCALE GENOMIC DNA]</scope>
    <source>
        <strain evidence="10 11">USBA 355</strain>
    </source>
</reference>
<keyword evidence="7 8" id="KW-0472">Membrane</keyword>
<keyword evidence="6 8" id="KW-1133">Transmembrane helix</keyword>
<protein>
    <submittedName>
        <fullName evidence="10">Spermidine/putrescine transport system permease protein</fullName>
    </submittedName>
</protein>
<organism evidence="10 11">
    <name type="scientific">Tistlia consotensis USBA 355</name>
    <dbReference type="NCBI Taxonomy" id="560819"/>
    <lineage>
        <taxon>Bacteria</taxon>
        <taxon>Pseudomonadati</taxon>
        <taxon>Pseudomonadota</taxon>
        <taxon>Alphaproteobacteria</taxon>
        <taxon>Rhodospirillales</taxon>
        <taxon>Rhodovibrionaceae</taxon>
        <taxon>Tistlia</taxon>
    </lineage>
</organism>
<dbReference type="InterPro" id="IPR035906">
    <property type="entry name" value="MetI-like_sf"/>
</dbReference>
<evidence type="ECO:0000259" key="9">
    <source>
        <dbReference type="PROSITE" id="PS50928"/>
    </source>
</evidence>
<evidence type="ECO:0000256" key="2">
    <source>
        <dbReference type="ARBA" id="ARBA00007069"/>
    </source>
</evidence>
<dbReference type="SUPFAM" id="SSF161098">
    <property type="entry name" value="MetI-like"/>
    <property type="match status" value="1"/>
</dbReference>
<evidence type="ECO:0000256" key="3">
    <source>
        <dbReference type="ARBA" id="ARBA00022448"/>
    </source>
</evidence>
<dbReference type="GO" id="GO:0005886">
    <property type="term" value="C:plasma membrane"/>
    <property type="evidence" value="ECO:0007669"/>
    <property type="project" value="UniProtKB-SubCell"/>
</dbReference>
<evidence type="ECO:0000256" key="4">
    <source>
        <dbReference type="ARBA" id="ARBA00022475"/>
    </source>
</evidence>
<dbReference type="PROSITE" id="PS50928">
    <property type="entry name" value="ABC_TM1"/>
    <property type="match status" value="1"/>
</dbReference>
<gene>
    <name evidence="10" type="ORF">SAMN05428998_1138</name>
</gene>
<proteinExistence type="inferred from homology"/>
<dbReference type="Pfam" id="PF00528">
    <property type="entry name" value="BPD_transp_1"/>
    <property type="match status" value="1"/>
</dbReference>
<evidence type="ECO:0000256" key="1">
    <source>
        <dbReference type="ARBA" id="ARBA00004651"/>
    </source>
</evidence>
<dbReference type="Proteomes" id="UP000192917">
    <property type="component" value="Unassembled WGS sequence"/>
</dbReference>
<keyword evidence="5 8" id="KW-0812">Transmembrane</keyword>
<sequence>MENWRKHPLVFWAFSLPPSFWLVFFFLVPLTLVWGYSFSEKRGIIGTELTFTLDNYLRALEPIYLEILWKSLGMAAAATAICLVVGYPVAFAIAFASERLKPWLLLLVILPFWINILIRTYALIAVFRTRGYANFAYEDLWNAANWVLNTVGLGQLQLIGERFEPMALLYNNAAVVAGIVYAFFPFMVLPLYANIEKLDRSFMEASLDLGAGHWRTFFSVVFPLTWHGALSGIVIVFIPALGAFFIPELLGGTDSQMIGNVIERQFKSANDWPFGAALSFLLMYATFFALALRALVAGRKGGGALDA</sequence>
<dbReference type="RefSeq" id="WP_085123691.1">
    <property type="nucleotide sequence ID" value="NZ_FWZX01000013.1"/>
</dbReference>
<dbReference type="AlphaFoldDB" id="A0A1Y6C0L6"/>
<evidence type="ECO:0000256" key="8">
    <source>
        <dbReference type="RuleBase" id="RU363032"/>
    </source>
</evidence>
<keyword evidence="4" id="KW-1003">Cell membrane</keyword>
<feature type="transmembrane region" description="Helical" evidence="8">
    <location>
        <begin position="272"/>
        <end position="292"/>
    </location>
</feature>
<feature type="transmembrane region" description="Helical" evidence="8">
    <location>
        <begin position="9"/>
        <end position="34"/>
    </location>
</feature>
<evidence type="ECO:0000256" key="5">
    <source>
        <dbReference type="ARBA" id="ARBA00022692"/>
    </source>
</evidence>
<feature type="transmembrane region" description="Helical" evidence="8">
    <location>
        <begin position="72"/>
        <end position="96"/>
    </location>
</feature>
<keyword evidence="11" id="KW-1185">Reference proteome</keyword>
<feature type="transmembrane region" description="Helical" evidence="8">
    <location>
        <begin position="173"/>
        <end position="195"/>
    </location>
</feature>
<name>A0A1Y6C0L6_9PROT</name>
<dbReference type="EMBL" id="FWZX01000013">
    <property type="protein sequence ID" value="SMF38216.1"/>
    <property type="molecule type" value="Genomic_DNA"/>
</dbReference>
<dbReference type="GO" id="GO:0055085">
    <property type="term" value="P:transmembrane transport"/>
    <property type="evidence" value="ECO:0007669"/>
    <property type="project" value="InterPro"/>
</dbReference>